<dbReference type="Pfam" id="PF01764">
    <property type="entry name" value="Lipase_3"/>
    <property type="match status" value="1"/>
</dbReference>
<protein>
    <recommendedName>
        <fullName evidence="2">Fungal lipase-type domain-containing protein</fullName>
    </recommendedName>
</protein>
<dbReference type="InterPro" id="IPR002921">
    <property type="entry name" value="Fungal_lipase-type"/>
</dbReference>
<feature type="region of interest" description="Disordered" evidence="1">
    <location>
        <begin position="352"/>
        <end position="401"/>
    </location>
</feature>
<evidence type="ECO:0000313" key="4">
    <source>
        <dbReference type="Proteomes" id="UP001426770"/>
    </source>
</evidence>
<feature type="domain" description="Fungal lipase-type" evidence="2">
    <location>
        <begin position="298"/>
        <end position="360"/>
    </location>
</feature>
<dbReference type="InterPro" id="IPR029058">
    <property type="entry name" value="AB_hydrolase_fold"/>
</dbReference>
<evidence type="ECO:0000313" key="3">
    <source>
        <dbReference type="EMBL" id="GAA5518464.1"/>
    </source>
</evidence>
<sequence>MTEDYAWSHGGRGGTTAVLEDLDRATGVLSAAAAEVDQAARALAVAAHVAAWQSETAPLAGDLARDAAGTATEADRLRQLSTALRVAAAAYLTAECTARDGLAWTTRVGEAAADYVGTVTWAHRVANGVAQAVGPAGLGMIVMGRNPLDLVTGQGTPPVSAWVNRDSAEAATRAVGERFDAVARTLAAALAEAEATEERFAVARITGRWEGESPEGVADLIARLSWLNAQGGGTVAIETVETAQGRRHLVYVPGTQDWGVTDPNPADLQANLASITGDASDAARSVASAMHSHGIAPDEPVLIAGHSQGGMIAVVAATALADRYAITHVVTAGAPTGRLTLPRTVEALHLENTRDPVPGLDARANPDVPHRVTVSQDRRRAQGPGRPDGSRTLAQSHGLPGYAATARTVDRGLSASTRAWVGGASGFLEGGPTQVTTYRPLTVPK</sequence>
<evidence type="ECO:0000259" key="2">
    <source>
        <dbReference type="Pfam" id="PF01764"/>
    </source>
</evidence>
<name>A0ABP9WFJ7_9MICO</name>
<keyword evidence="4" id="KW-1185">Reference proteome</keyword>
<reference evidence="3 4" key="1">
    <citation type="submission" date="2024-02" db="EMBL/GenBank/DDBJ databases">
        <title>Lysinimicrobium sediminis NBRC 112286.</title>
        <authorList>
            <person name="Ichikawa N."/>
            <person name="Katano-Makiyama Y."/>
            <person name="Hidaka K."/>
        </authorList>
    </citation>
    <scope>NUCLEOTIDE SEQUENCE [LARGE SCALE GENOMIC DNA]</scope>
    <source>
        <strain evidence="3 4">NBRC 112286</strain>
    </source>
</reference>
<organism evidence="3 4">
    <name type="scientific">Demequina sediminis</name>
    <dbReference type="NCBI Taxonomy" id="1930058"/>
    <lineage>
        <taxon>Bacteria</taxon>
        <taxon>Bacillati</taxon>
        <taxon>Actinomycetota</taxon>
        <taxon>Actinomycetes</taxon>
        <taxon>Micrococcales</taxon>
        <taxon>Demequinaceae</taxon>
        <taxon>Demequina</taxon>
    </lineage>
</organism>
<dbReference type="Gene3D" id="3.40.50.1820">
    <property type="entry name" value="alpha/beta hydrolase"/>
    <property type="match status" value="1"/>
</dbReference>
<comment type="caution">
    <text evidence="3">The sequence shown here is derived from an EMBL/GenBank/DDBJ whole genome shotgun (WGS) entry which is preliminary data.</text>
</comment>
<proteinExistence type="predicted"/>
<dbReference type="Proteomes" id="UP001426770">
    <property type="component" value="Unassembled WGS sequence"/>
</dbReference>
<evidence type="ECO:0000256" key="1">
    <source>
        <dbReference type="SAM" id="MobiDB-lite"/>
    </source>
</evidence>
<dbReference type="SUPFAM" id="SSF53474">
    <property type="entry name" value="alpha/beta-Hydrolases"/>
    <property type="match status" value="1"/>
</dbReference>
<dbReference type="EMBL" id="BAABRR010000003">
    <property type="protein sequence ID" value="GAA5518464.1"/>
    <property type="molecule type" value="Genomic_DNA"/>
</dbReference>
<dbReference type="RefSeq" id="WP_286214536.1">
    <property type="nucleotide sequence ID" value="NZ_AP027736.1"/>
</dbReference>
<gene>
    <name evidence="3" type="ORF">Lsed01_00891</name>
</gene>
<accession>A0ABP9WFJ7</accession>